<dbReference type="EMBL" id="BK032838">
    <property type="protein sequence ID" value="DAF63301.1"/>
    <property type="molecule type" value="Genomic_DNA"/>
</dbReference>
<proteinExistence type="predicted"/>
<dbReference type="GO" id="GO:0000287">
    <property type="term" value="F:magnesium ion binding"/>
    <property type="evidence" value="ECO:0007669"/>
    <property type="project" value="InterPro"/>
</dbReference>
<dbReference type="InterPro" id="IPR008822">
    <property type="entry name" value="Endonuclease_RusA-like"/>
</dbReference>
<dbReference type="GO" id="GO:0006281">
    <property type="term" value="P:DNA repair"/>
    <property type="evidence" value="ECO:0007669"/>
    <property type="project" value="InterPro"/>
</dbReference>
<name>A0A8S5TJ30_9CAUD</name>
<dbReference type="Gene3D" id="3.30.1330.70">
    <property type="entry name" value="Holliday junction resolvase RusA"/>
    <property type="match status" value="1"/>
</dbReference>
<reference evidence="1" key="1">
    <citation type="journal article" date="2021" name="Proc. Natl. Acad. Sci. U.S.A.">
        <title>A Catalog of Tens of Thousands of Viruses from Human Metagenomes Reveals Hidden Associations with Chronic Diseases.</title>
        <authorList>
            <person name="Tisza M.J."/>
            <person name="Buck C.B."/>
        </authorList>
    </citation>
    <scope>NUCLEOTIDE SEQUENCE</scope>
    <source>
        <strain evidence="1">CtPJU6</strain>
    </source>
</reference>
<sequence>METTNVKKFFLPMKIPTKTFQAKKLAVRKRKAVLYTPPELKEIESLYIALLEKYKPKTPIEGAVVLDLQWVFKDEKRAGRPKITKPDLDNLGKAFKDCMTTVGYWYDDCQIVETHEVKGYGIREGVYVEIQEVRNDE</sequence>
<dbReference type="SUPFAM" id="SSF103084">
    <property type="entry name" value="Holliday junction resolvase RusA"/>
    <property type="match status" value="1"/>
</dbReference>
<dbReference type="InterPro" id="IPR036614">
    <property type="entry name" value="RusA-like_sf"/>
</dbReference>
<protein>
    <submittedName>
        <fullName evidence="1">Endodeoxyribonuclease RusA</fullName>
    </submittedName>
</protein>
<organism evidence="1">
    <name type="scientific">Myoviridae sp. ctPJU6</name>
    <dbReference type="NCBI Taxonomy" id="2827684"/>
    <lineage>
        <taxon>Viruses</taxon>
        <taxon>Duplodnaviria</taxon>
        <taxon>Heunggongvirae</taxon>
        <taxon>Uroviricota</taxon>
        <taxon>Caudoviricetes</taxon>
    </lineage>
</organism>
<evidence type="ECO:0000313" key="1">
    <source>
        <dbReference type="EMBL" id="DAF63301.1"/>
    </source>
</evidence>
<dbReference type="GO" id="GO:0006310">
    <property type="term" value="P:DNA recombination"/>
    <property type="evidence" value="ECO:0007669"/>
    <property type="project" value="InterPro"/>
</dbReference>
<dbReference type="Pfam" id="PF05866">
    <property type="entry name" value="RusA"/>
    <property type="match status" value="1"/>
</dbReference>
<accession>A0A8S5TJ30</accession>